<reference evidence="1" key="1">
    <citation type="submission" date="2022-02" db="EMBL/GenBank/DDBJ databases">
        <title>Plant Genome Project.</title>
        <authorList>
            <person name="Zhang R.-G."/>
        </authorList>
    </citation>
    <scope>NUCLEOTIDE SEQUENCE</scope>
    <source>
        <strain evidence="1">AT1</strain>
    </source>
</reference>
<proteinExistence type="predicted"/>
<evidence type="ECO:0000313" key="1">
    <source>
        <dbReference type="EMBL" id="KAI8559698.1"/>
    </source>
</evidence>
<gene>
    <name evidence="1" type="ORF">RHMOL_Rhmol04G0194200</name>
</gene>
<sequence length="172" mass="19499">MEEEDSVSINPTPLFRLPPPRTQTLDVIQLVSPSLSQLSEESTNSCQLYTPQVKNELIPRINQQLRNVEDVYSFNNSYAFHAGFSVRINSSKTDKNGETSWKDYVGFKEGERRISKATITRRRGLTRENCGAKLVVVKARSGEGFVVPNFVKDHCHPLTTPRKTHLLRALLL</sequence>
<protein>
    <submittedName>
        <fullName evidence="1">Uncharacterized protein</fullName>
    </submittedName>
</protein>
<keyword evidence="2" id="KW-1185">Reference proteome</keyword>
<dbReference type="Proteomes" id="UP001062846">
    <property type="component" value="Chromosome 4"/>
</dbReference>
<evidence type="ECO:0000313" key="2">
    <source>
        <dbReference type="Proteomes" id="UP001062846"/>
    </source>
</evidence>
<comment type="caution">
    <text evidence="1">The sequence shown here is derived from an EMBL/GenBank/DDBJ whole genome shotgun (WGS) entry which is preliminary data.</text>
</comment>
<name>A0ACC0P225_RHOML</name>
<dbReference type="EMBL" id="CM046391">
    <property type="protein sequence ID" value="KAI8559698.1"/>
    <property type="molecule type" value="Genomic_DNA"/>
</dbReference>
<organism evidence="1 2">
    <name type="scientific">Rhododendron molle</name>
    <name type="common">Chinese azalea</name>
    <name type="synonym">Azalea mollis</name>
    <dbReference type="NCBI Taxonomy" id="49168"/>
    <lineage>
        <taxon>Eukaryota</taxon>
        <taxon>Viridiplantae</taxon>
        <taxon>Streptophyta</taxon>
        <taxon>Embryophyta</taxon>
        <taxon>Tracheophyta</taxon>
        <taxon>Spermatophyta</taxon>
        <taxon>Magnoliopsida</taxon>
        <taxon>eudicotyledons</taxon>
        <taxon>Gunneridae</taxon>
        <taxon>Pentapetalae</taxon>
        <taxon>asterids</taxon>
        <taxon>Ericales</taxon>
        <taxon>Ericaceae</taxon>
        <taxon>Ericoideae</taxon>
        <taxon>Rhodoreae</taxon>
        <taxon>Rhododendron</taxon>
    </lineage>
</organism>
<accession>A0ACC0P225</accession>